<proteinExistence type="predicted"/>
<name>A0A4Q2DF94_9AGAR</name>
<dbReference type="Proteomes" id="UP000290288">
    <property type="component" value="Unassembled WGS sequence"/>
</dbReference>
<dbReference type="EMBL" id="SDEE01000263">
    <property type="protein sequence ID" value="RXW18470.1"/>
    <property type="molecule type" value="Genomic_DNA"/>
</dbReference>
<organism evidence="1 2">
    <name type="scientific">Candolleomyces aberdarensis</name>
    <dbReference type="NCBI Taxonomy" id="2316362"/>
    <lineage>
        <taxon>Eukaryota</taxon>
        <taxon>Fungi</taxon>
        <taxon>Dikarya</taxon>
        <taxon>Basidiomycota</taxon>
        <taxon>Agaricomycotina</taxon>
        <taxon>Agaricomycetes</taxon>
        <taxon>Agaricomycetidae</taxon>
        <taxon>Agaricales</taxon>
        <taxon>Agaricineae</taxon>
        <taxon>Psathyrellaceae</taxon>
        <taxon>Candolleomyces</taxon>
    </lineage>
</organism>
<evidence type="ECO:0000313" key="1">
    <source>
        <dbReference type="EMBL" id="RXW18470.1"/>
    </source>
</evidence>
<dbReference type="OrthoDB" id="10419691at2759"/>
<protein>
    <submittedName>
        <fullName evidence="1">Uncharacterized protein</fullName>
    </submittedName>
</protein>
<gene>
    <name evidence="1" type="ORF">EST38_g7383</name>
</gene>
<dbReference type="AlphaFoldDB" id="A0A4Q2DF94"/>
<keyword evidence="2" id="KW-1185">Reference proteome</keyword>
<comment type="caution">
    <text evidence="1">The sequence shown here is derived from an EMBL/GenBank/DDBJ whole genome shotgun (WGS) entry which is preliminary data.</text>
</comment>
<reference evidence="1 2" key="1">
    <citation type="submission" date="2019-01" db="EMBL/GenBank/DDBJ databases">
        <title>Draft genome sequence of Psathyrella aberdarensis IHI B618.</title>
        <authorList>
            <person name="Buettner E."/>
            <person name="Kellner H."/>
        </authorList>
    </citation>
    <scope>NUCLEOTIDE SEQUENCE [LARGE SCALE GENOMIC DNA]</scope>
    <source>
        <strain evidence="1 2">IHI B618</strain>
    </source>
</reference>
<sequence length="129" mass="13572">MYPSARCFTLLLSLSDSPTSISTSALITSTNIGSPSNLASKPPTSETDSILHMSYTNPVTASQSSCTVHSLPSPSSCSLPSLALLRPSATTFTLPDTCLTSTIWYANIPFNHLACVALNFSLSKKSLNA</sequence>
<accession>A0A4Q2DF94</accession>
<evidence type="ECO:0000313" key="2">
    <source>
        <dbReference type="Proteomes" id="UP000290288"/>
    </source>
</evidence>